<reference evidence="5" key="2">
    <citation type="submission" date="2023-04" db="EMBL/GenBank/DDBJ databases">
        <authorList>
            <person name="Beletskiy A.V."/>
            <person name="Mardanov A.V."/>
            <person name="Ravin N.V."/>
        </authorList>
    </citation>
    <scope>NUCLEOTIDE SEQUENCE</scope>
    <source>
        <strain evidence="5">GKL-01</strain>
    </source>
</reference>
<dbReference type="InterPro" id="IPR011330">
    <property type="entry name" value="Glyco_hydro/deAcase_b/a-brl"/>
</dbReference>
<name>A0AA95H8U5_9GAMM</name>
<dbReference type="Gene3D" id="3.20.110.10">
    <property type="entry name" value="Glycoside hydrolase 38, N terminal domain"/>
    <property type="match status" value="1"/>
</dbReference>
<dbReference type="Proteomes" id="UP001300672">
    <property type="component" value="Chromosome"/>
</dbReference>
<dbReference type="InterPro" id="IPR027291">
    <property type="entry name" value="Glyco_hydro_38_N_sf"/>
</dbReference>
<keyword evidence="2 3" id="KW-0119">Carbohydrate metabolism</keyword>
<feature type="domain" description="Glycoside hydrolase family 57 N-terminal" evidence="4">
    <location>
        <begin position="10"/>
        <end position="445"/>
    </location>
</feature>
<dbReference type="AlphaFoldDB" id="A0AA95H8U5"/>
<evidence type="ECO:0000256" key="1">
    <source>
        <dbReference type="ARBA" id="ARBA00006821"/>
    </source>
</evidence>
<dbReference type="PANTHER" id="PTHR36306:SF1">
    <property type="entry name" value="ALPHA-AMYLASE-RELATED"/>
    <property type="match status" value="1"/>
</dbReference>
<comment type="similarity">
    <text evidence="1 3">Belongs to the glycosyl hydrolase 57 family.</text>
</comment>
<dbReference type="GO" id="GO:0005975">
    <property type="term" value="P:carbohydrate metabolic process"/>
    <property type="evidence" value="ECO:0007669"/>
    <property type="project" value="InterPro"/>
</dbReference>
<evidence type="ECO:0000313" key="5">
    <source>
        <dbReference type="EMBL" id="WGZ91268.1"/>
    </source>
</evidence>
<reference evidence="5" key="1">
    <citation type="journal article" date="2023" name="Int. J. Mol. Sci.">
        <title>Metagenomics Revealed a New Genus 'Candidatus Thiocaldithrix dubininis' gen. nov., sp. nov. and a New Species 'Candidatus Thiothrix putei' sp. nov. in the Family Thiotrichaceae, Some Members of Which Have Traits of Both Na+- and H+-Motive Energetics.</title>
        <authorList>
            <person name="Ravin N.V."/>
            <person name="Muntyan M.S."/>
            <person name="Smolyakov D.D."/>
            <person name="Rudenko T.S."/>
            <person name="Beletsky A.V."/>
            <person name="Mardanov A.V."/>
            <person name="Grabovich M.Y."/>
        </authorList>
    </citation>
    <scope>NUCLEOTIDE SEQUENCE</scope>
    <source>
        <strain evidence="5">GKL-01</strain>
    </source>
</reference>
<gene>
    <name evidence="5" type="ORF">QJT80_02065</name>
</gene>
<dbReference type="Pfam" id="PF03065">
    <property type="entry name" value="Glyco_hydro_57"/>
    <property type="match status" value="1"/>
</dbReference>
<keyword evidence="5" id="KW-0378">Hydrolase</keyword>
<protein>
    <submittedName>
        <fullName evidence="5">Glycoside hydrolase family 57 protein</fullName>
    </submittedName>
</protein>
<dbReference type="GO" id="GO:0016787">
    <property type="term" value="F:hydrolase activity"/>
    <property type="evidence" value="ECO:0007669"/>
    <property type="project" value="UniProtKB-KW"/>
</dbReference>
<dbReference type="KEGG" id="tdu:QJT80_02065"/>
<dbReference type="CDD" id="cd10796">
    <property type="entry name" value="GH57N_APU"/>
    <property type="match status" value="1"/>
</dbReference>
<dbReference type="InterPro" id="IPR052046">
    <property type="entry name" value="GH57_Enzymes"/>
</dbReference>
<evidence type="ECO:0000259" key="4">
    <source>
        <dbReference type="Pfam" id="PF03065"/>
    </source>
</evidence>
<sequence>MATSRLNVVLCWHMHQPWYRNGLQGDYRLPWVYLHALKDYSDMAAHLEQHPQMTAVVNFAPILLEQLDDYAQQLSAYLSKGSPMADRLLNLLAGVEAIPSDKTQRSELIAECQRCHAPTMIHTHPPFQRLFKMIGATDESISKQQLFRCSLAYLSEQYFLDLLTWYHLAWMGQSLQDEPTVQRLLKQTSEFSTADRHDLLKVMQRCLSEIIPRYRALANRGQIELSMTPYMHPIVPLLNDFQNMRCAQPHAPAPEASHYPGGTARSMWHLQRGIELFQHYFGRKPHGVWLSEGGVSADAVQLLDELNIEWTATGEGVWRNSCQISHYCGDDESSKRSLFMPYRLPDSQVNVYFRDDGLSDLIGFKYSDWHARDAVSDLVQHLENIAVFLGDKAPQQVVSIILDGENAWEYYPNNGAYFLNELYSHLAHSDLLKMTTFHQLHDAIAARPLPQLCAGSWVHGTFSTWIGSDDKNLAWDYLVDAKHAYDKIISSGELSPEQQELASRQLGVCEGSDWFWWFGDYNPADSVRDFERLYRQQLKQLYELLQVPAPAYLDKPLSLGGGSAENAGTMRRNV</sequence>
<proteinExistence type="inferred from homology"/>
<dbReference type="PANTHER" id="PTHR36306">
    <property type="entry name" value="ALPHA-AMYLASE-RELATED-RELATED"/>
    <property type="match status" value="1"/>
</dbReference>
<dbReference type="InterPro" id="IPR004300">
    <property type="entry name" value="Glyco_hydro_57_N"/>
</dbReference>
<evidence type="ECO:0000256" key="2">
    <source>
        <dbReference type="ARBA" id="ARBA00023277"/>
    </source>
</evidence>
<evidence type="ECO:0000256" key="3">
    <source>
        <dbReference type="RuleBase" id="RU361196"/>
    </source>
</evidence>
<dbReference type="SUPFAM" id="SSF88713">
    <property type="entry name" value="Glycoside hydrolase/deacetylase"/>
    <property type="match status" value="1"/>
</dbReference>
<accession>A0AA95H8U5</accession>
<dbReference type="EMBL" id="CP124755">
    <property type="protein sequence ID" value="WGZ91268.1"/>
    <property type="molecule type" value="Genomic_DNA"/>
</dbReference>
<organism evidence="5">
    <name type="scientific">Candidatus Thiocaldithrix dubininis</name>
    <dbReference type="NCBI Taxonomy" id="3080823"/>
    <lineage>
        <taxon>Bacteria</taxon>
        <taxon>Pseudomonadati</taxon>
        <taxon>Pseudomonadota</taxon>
        <taxon>Gammaproteobacteria</taxon>
        <taxon>Thiotrichales</taxon>
        <taxon>Thiotrichaceae</taxon>
        <taxon>Candidatus Thiocaldithrix</taxon>
    </lineage>
</organism>